<dbReference type="Proteomes" id="UP000043699">
    <property type="component" value="Unassembled WGS sequence"/>
</dbReference>
<gene>
    <name evidence="1" type="ORF">BN1080_01467</name>
</gene>
<dbReference type="Pfam" id="PF13025">
    <property type="entry name" value="DUF3886"/>
    <property type="match status" value="1"/>
</dbReference>
<dbReference type="AlphaFoldDB" id="A0A098EJR2"/>
<dbReference type="OrthoDB" id="2739782at2"/>
<dbReference type="EMBL" id="CCXS01000001">
    <property type="protein sequence ID" value="CEG22538.1"/>
    <property type="molecule type" value="Genomic_DNA"/>
</dbReference>
<evidence type="ECO:0000313" key="2">
    <source>
        <dbReference type="Proteomes" id="UP000043699"/>
    </source>
</evidence>
<organism evidence="1 2">
    <name type="scientific">Planococcus massiliensis</name>
    <dbReference type="NCBI Taxonomy" id="1499687"/>
    <lineage>
        <taxon>Bacteria</taxon>
        <taxon>Bacillati</taxon>
        <taxon>Bacillota</taxon>
        <taxon>Bacilli</taxon>
        <taxon>Bacillales</taxon>
        <taxon>Caryophanaceae</taxon>
        <taxon>Planococcus</taxon>
    </lineage>
</organism>
<name>A0A098EJR2_9BACL</name>
<dbReference type="RefSeq" id="WP_052651341.1">
    <property type="nucleotide sequence ID" value="NZ_CCXS01000001.1"/>
</dbReference>
<evidence type="ECO:0000313" key="1">
    <source>
        <dbReference type="EMBL" id="CEG22538.1"/>
    </source>
</evidence>
<accession>A0A098EJR2</accession>
<reference evidence="1 2" key="1">
    <citation type="submission" date="2014-09" db="EMBL/GenBank/DDBJ databases">
        <authorList>
            <person name="Urmite Genomes Urmite Genomes"/>
        </authorList>
    </citation>
    <scope>NUCLEOTIDE SEQUENCE [LARGE SCALE GENOMIC DNA]</scope>
    <source>
        <strain evidence="1 2">ES2</strain>
    </source>
</reference>
<protein>
    <recommendedName>
        <fullName evidence="3">DUF3886 domain-containing protein</fullName>
    </recommendedName>
</protein>
<evidence type="ECO:0008006" key="3">
    <source>
        <dbReference type="Google" id="ProtNLM"/>
    </source>
</evidence>
<sequence>MAKKREEASSNLPEDILAKLQETKKALVKEEQKRAEEKHAQELFERKEREKNLSFAELLERHGDKGNKY</sequence>
<keyword evidence="2" id="KW-1185">Reference proteome</keyword>
<dbReference type="STRING" id="1499687.BN1080_01467"/>
<dbReference type="InterPro" id="IPR024980">
    <property type="entry name" value="DUF3886"/>
</dbReference>
<proteinExistence type="predicted"/>